<accession>A0ABR2IXY1</accession>
<organism evidence="2 3">
    <name type="scientific">Tritrichomonas musculus</name>
    <dbReference type="NCBI Taxonomy" id="1915356"/>
    <lineage>
        <taxon>Eukaryota</taxon>
        <taxon>Metamonada</taxon>
        <taxon>Parabasalia</taxon>
        <taxon>Tritrichomonadida</taxon>
        <taxon>Tritrichomonadidae</taxon>
        <taxon>Tritrichomonas</taxon>
    </lineage>
</organism>
<dbReference type="Proteomes" id="UP001470230">
    <property type="component" value="Unassembled WGS sequence"/>
</dbReference>
<dbReference type="EMBL" id="JAPFFF010000014">
    <property type="protein sequence ID" value="KAK8870451.1"/>
    <property type="molecule type" value="Genomic_DNA"/>
</dbReference>
<protein>
    <submittedName>
        <fullName evidence="2">Uncharacterized protein</fullName>
    </submittedName>
</protein>
<keyword evidence="3" id="KW-1185">Reference proteome</keyword>
<keyword evidence="1" id="KW-0175">Coiled coil</keyword>
<comment type="caution">
    <text evidence="2">The sequence shown here is derived from an EMBL/GenBank/DDBJ whole genome shotgun (WGS) entry which is preliminary data.</text>
</comment>
<evidence type="ECO:0000313" key="2">
    <source>
        <dbReference type="EMBL" id="KAK8870451.1"/>
    </source>
</evidence>
<reference evidence="2 3" key="1">
    <citation type="submission" date="2024-04" db="EMBL/GenBank/DDBJ databases">
        <title>Tritrichomonas musculus Genome.</title>
        <authorList>
            <person name="Alves-Ferreira E."/>
            <person name="Grigg M."/>
            <person name="Lorenzi H."/>
            <person name="Galac M."/>
        </authorList>
    </citation>
    <scope>NUCLEOTIDE SEQUENCE [LARGE SCALE GENOMIC DNA]</scope>
    <source>
        <strain evidence="2 3">EAF2021</strain>
    </source>
</reference>
<sequence length="134" mass="15758">MIVSTINYNRDLTILYFLKQRANDLEQENIDLSFNINSNKQLEETYINLLKAESQLRLLKQNLTIIQSSPHILQQGKPDHVKLSKLKAHVRKMTNENASLQLQIDSIERRIDLMQRKRSYIPFATVSTPRRNRP</sequence>
<proteinExistence type="predicted"/>
<evidence type="ECO:0000256" key="1">
    <source>
        <dbReference type="SAM" id="Coils"/>
    </source>
</evidence>
<gene>
    <name evidence="2" type="ORF">M9Y10_008333</name>
</gene>
<evidence type="ECO:0000313" key="3">
    <source>
        <dbReference type="Proteomes" id="UP001470230"/>
    </source>
</evidence>
<name>A0ABR2IXY1_9EUKA</name>
<feature type="coiled-coil region" evidence="1">
    <location>
        <begin position="42"/>
        <end position="117"/>
    </location>
</feature>